<dbReference type="Proteomes" id="UP000182826">
    <property type="component" value="Unassembled WGS sequence"/>
</dbReference>
<evidence type="ECO:0000313" key="1">
    <source>
        <dbReference type="EMBL" id="OIV39939.1"/>
    </source>
</evidence>
<reference evidence="1 2" key="1">
    <citation type="submission" date="2016-10" db="EMBL/GenBank/DDBJ databases">
        <title>Draft Genome Sequence of Rhizobacteria Flavobacterium johnsoniae CI04.</title>
        <authorList>
            <person name="Bravo J.I."/>
            <person name="Lozano G.L."/>
            <person name="Handelsman J."/>
        </authorList>
    </citation>
    <scope>NUCLEOTIDE SEQUENCE [LARGE SCALE GENOMIC DNA]</scope>
    <source>
        <strain evidence="1 2">CI04</strain>
    </source>
</reference>
<keyword evidence="2" id="KW-1185">Reference proteome</keyword>
<dbReference type="EMBL" id="MLFK01000011">
    <property type="protein sequence ID" value="OIV39939.1"/>
    <property type="molecule type" value="Genomic_DNA"/>
</dbReference>
<name>A0A1J7BMK7_FLAJO</name>
<sequence length="64" mass="7283">MDEINLFSIVGKSIKKAETLISCKSFSNAFFMGSRENNNKIEFLSLQRSVKGFNPEIKTAFTFK</sequence>
<dbReference type="AlphaFoldDB" id="A0A1J7BMK7"/>
<comment type="caution">
    <text evidence="1">The sequence shown here is derived from an EMBL/GenBank/DDBJ whole genome shotgun (WGS) entry which is preliminary data.</text>
</comment>
<dbReference type="RefSeq" id="WP_071638613.1">
    <property type="nucleotide sequence ID" value="NZ_MLFK01000011.1"/>
</dbReference>
<proteinExistence type="predicted"/>
<accession>A0A1J7BMK7</accession>
<protein>
    <submittedName>
        <fullName evidence="1">Uncharacterized protein</fullName>
    </submittedName>
</protein>
<gene>
    <name evidence="1" type="ORF">BKM63_21275</name>
</gene>
<organism evidence="1 2">
    <name type="scientific">Flavobacterium johnsoniae</name>
    <name type="common">Cytophaga johnsonae</name>
    <dbReference type="NCBI Taxonomy" id="986"/>
    <lineage>
        <taxon>Bacteria</taxon>
        <taxon>Pseudomonadati</taxon>
        <taxon>Bacteroidota</taxon>
        <taxon>Flavobacteriia</taxon>
        <taxon>Flavobacteriales</taxon>
        <taxon>Flavobacteriaceae</taxon>
        <taxon>Flavobacterium</taxon>
    </lineage>
</organism>
<evidence type="ECO:0000313" key="2">
    <source>
        <dbReference type="Proteomes" id="UP000182826"/>
    </source>
</evidence>